<comment type="caution">
    <text evidence="1">The sequence shown here is derived from an EMBL/GenBank/DDBJ whole genome shotgun (WGS) entry which is preliminary data.</text>
</comment>
<reference evidence="1" key="1">
    <citation type="submission" date="2021-02" db="EMBL/GenBank/DDBJ databases">
        <title>Comparative genomics reveals that relaxation of natural selection precedes convergent phenotypic evolution of cavefish.</title>
        <authorList>
            <person name="Peng Z."/>
        </authorList>
    </citation>
    <scope>NUCLEOTIDE SEQUENCE</scope>
    <source>
        <tissue evidence="1">Muscle</tissue>
    </source>
</reference>
<organism evidence="1 2">
    <name type="scientific">Triplophysa rosa</name>
    <name type="common">Cave loach</name>
    <dbReference type="NCBI Taxonomy" id="992332"/>
    <lineage>
        <taxon>Eukaryota</taxon>
        <taxon>Metazoa</taxon>
        <taxon>Chordata</taxon>
        <taxon>Craniata</taxon>
        <taxon>Vertebrata</taxon>
        <taxon>Euteleostomi</taxon>
        <taxon>Actinopterygii</taxon>
        <taxon>Neopterygii</taxon>
        <taxon>Teleostei</taxon>
        <taxon>Ostariophysi</taxon>
        <taxon>Cypriniformes</taxon>
        <taxon>Nemacheilidae</taxon>
        <taxon>Triplophysa</taxon>
    </lineage>
</organism>
<name>A0A9W7WD79_TRIRA</name>
<sequence>MIAAAAETVWRAKAVTESRVTKADIVSRNGNYCVVFAFLASASKWNMLLQYPTPENLRLQTREYAQANLKQSCQSMCEHVVLTCWLTADNYFHGAVRFGHKVSHRLPNWEQLDIPYPRTLVMRADRVETGPTLTFGTTGQVGGSWDLARLQC</sequence>
<accession>A0A9W7WD79</accession>
<keyword evidence="2" id="KW-1185">Reference proteome</keyword>
<dbReference type="AlphaFoldDB" id="A0A9W7WD79"/>
<gene>
    <name evidence="1" type="ORF">IRJ41_003729</name>
</gene>
<protein>
    <submittedName>
        <fullName evidence="1">Uncharacterized protein</fullName>
    </submittedName>
</protein>
<dbReference type="Proteomes" id="UP001059041">
    <property type="component" value="Linkage Group LG19"/>
</dbReference>
<evidence type="ECO:0000313" key="1">
    <source>
        <dbReference type="EMBL" id="KAI7795706.1"/>
    </source>
</evidence>
<dbReference type="EMBL" id="JAFHDT010000019">
    <property type="protein sequence ID" value="KAI7795706.1"/>
    <property type="molecule type" value="Genomic_DNA"/>
</dbReference>
<evidence type="ECO:0000313" key="2">
    <source>
        <dbReference type="Proteomes" id="UP001059041"/>
    </source>
</evidence>
<proteinExistence type="predicted"/>